<evidence type="ECO:0000256" key="1">
    <source>
        <dbReference type="ARBA" id="ARBA00023015"/>
    </source>
</evidence>
<dbReference type="CDD" id="cd01392">
    <property type="entry name" value="HTH_LacI"/>
    <property type="match status" value="1"/>
</dbReference>
<dbReference type="InterPro" id="IPR000843">
    <property type="entry name" value="HTH_LacI"/>
</dbReference>
<dbReference type="OrthoDB" id="9796186at2"/>
<dbReference type="Proteomes" id="UP000054099">
    <property type="component" value="Unassembled WGS sequence"/>
</dbReference>
<dbReference type="Pfam" id="PF00356">
    <property type="entry name" value="LacI"/>
    <property type="match status" value="1"/>
</dbReference>
<dbReference type="PANTHER" id="PTHR30146:SF136">
    <property type="entry name" value="NTD BIOSYNTHESIS OPERON REGULATOR NTDR"/>
    <property type="match status" value="1"/>
</dbReference>
<evidence type="ECO:0000313" key="5">
    <source>
        <dbReference type="EMBL" id="KSU84122.1"/>
    </source>
</evidence>
<keyword evidence="1" id="KW-0805">Transcription regulation</keyword>
<feature type="domain" description="HTH lacI-type" evidence="4">
    <location>
        <begin position="2"/>
        <end position="56"/>
    </location>
</feature>
<dbReference type="InterPro" id="IPR010982">
    <property type="entry name" value="Lambda_DNA-bd_dom_sf"/>
</dbReference>
<comment type="caution">
    <text evidence="5">The sequence shown here is derived from an EMBL/GenBank/DDBJ whole genome shotgun (WGS) entry which is preliminary data.</text>
</comment>
<dbReference type="PRINTS" id="PR00036">
    <property type="entry name" value="HTHLACI"/>
</dbReference>
<dbReference type="GO" id="GO:0000976">
    <property type="term" value="F:transcription cis-regulatory region binding"/>
    <property type="evidence" value="ECO:0007669"/>
    <property type="project" value="TreeGrafter"/>
</dbReference>
<dbReference type="CDD" id="cd06286">
    <property type="entry name" value="PBP1_CcpB-like"/>
    <property type="match status" value="1"/>
</dbReference>
<dbReference type="GO" id="GO:0003700">
    <property type="term" value="F:DNA-binding transcription factor activity"/>
    <property type="evidence" value="ECO:0007669"/>
    <property type="project" value="TreeGrafter"/>
</dbReference>
<accession>A0A0V8JB28</accession>
<sequence>MATIQDVAKLAGLSRTTVSRVINRHPYVTDEKKRLVMNAMEELNYVPNSSARRLRKQQTETIAVYVPRITNPFFSQMVEVMGNYASDRGYQLILCQTSYSRNQEINYLELLKTKQVDGLILTSIENEWSSIEPYMNYGPIMLCNEYNDQAQVPTVYLDQIEGGYIGTRHLIEQGHTQIAYCSGNNHASRVASDRYTGYKKALEEAGIVTNEDWFLTNAYSIDDGKRVFNEIAKMNDRPTAVFTGSDEVAAGIWKEALNHKWDVPNDLAIIGFDDQPVADLIGLTTIRQPIKNMAQQAMKQMIDIIQHKLPSEKKEIKLEFELIKRRST</sequence>
<protein>
    <submittedName>
        <fullName evidence="5">LacI family transcriptional regulator</fullName>
    </submittedName>
</protein>
<dbReference type="Pfam" id="PF00532">
    <property type="entry name" value="Peripla_BP_1"/>
    <property type="match status" value="1"/>
</dbReference>
<dbReference type="InterPro" id="IPR001761">
    <property type="entry name" value="Peripla_BP/Lac1_sug-bd_dom"/>
</dbReference>
<dbReference type="Gene3D" id="1.10.260.40">
    <property type="entry name" value="lambda repressor-like DNA-binding domains"/>
    <property type="match status" value="1"/>
</dbReference>
<organism evidence="5 6">
    <name type="scientific">Fictibacillus enclensis</name>
    <dbReference type="NCBI Taxonomy" id="1017270"/>
    <lineage>
        <taxon>Bacteria</taxon>
        <taxon>Bacillati</taxon>
        <taxon>Bacillota</taxon>
        <taxon>Bacilli</taxon>
        <taxon>Bacillales</taxon>
        <taxon>Fictibacillaceae</taxon>
        <taxon>Fictibacillus</taxon>
    </lineage>
</organism>
<dbReference type="AlphaFoldDB" id="A0A0V8JB28"/>
<keyword evidence="3" id="KW-0804">Transcription</keyword>
<evidence type="ECO:0000259" key="4">
    <source>
        <dbReference type="PROSITE" id="PS50932"/>
    </source>
</evidence>
<evidence type="ECO:0000256" key="3">
    <source>
        <dbReference type="ARBA" id="ARBA00023163"/>
    </source>
</evidence>
<gene>
    <name evidence="5" type="ORF">AS030_00685</name>
</gene>
<dbReference type="InterPro" id="IPR028082">
    <property type="entry name" value="Peripla_BP_I"/>
</dbReference>
<dbReference type="PANTHER" id="PTHR30146">
    <property type="entry name" value="LACI-RELATED TRANSCRIPTIONAL REPRESSOR"/>
    <property type="match status" value="1"/>
</dbReference>
<dbReference type="SUPFAM" id="SSF53822">
    <property type="entry name" value="Periplasmic binding protein-like I"/>
    <property type="match status" value="1"/>
</dbReference>
<dbReference type="SMART" id="SM00354">
    <property type="entry name" value="HTH_LACI"/>
    <property type="match status" value="1"/>
</dbReference>
<evidence type="ECO:0000256" key="2">
    <source>
        <dbReference type="ARBA" id="ARBA00023125"/>
    </source>
</evidence>
<dbReference type="RefSeq" id="WP_061967282.1">
    <property type="nucleotide sequence ID" value="NZ_FMAV01000001.1"/>
</dbReference>
<evidence type="ECO:0000313" key="6">
    <source>
        <dbReference type="Proteomes" id="UP000054099"/>
    </source>
</evidence>
<reference evidence="5 6" key="1">
    <citation type="journal article" date="2014" name="Antonie Van Leeuwenhoek">
        <title>Fictibacillus enclensis sp. nov., isolated from marine sediment.</title>
        <authorList>
            <person name="Dastager S.G."/>
            <person name="Mawlankar R."/>
            <person name="Srinivasan K."/>
            <person name="Tang S.K."/>
            <person name="Lee J.C."/>
            <person name="Ramana V.V."/>
            <person name="Shouche Y.S."/>
        </authorList>
    </citation>
    <scope>NUCLEOTIDE SEQUENCE [LARGE SCALE GENOMIC DNA]</scope>
    <source>
        <strain evidence="5 6">NIO-1003</strain>
    </source>
</reference>
<name>A0A0V8JB28_9BACL</name>
<dbReference type="EMBL" id="LNQN01000001">
    <property type="protein sequence ID" value="KSU84122.1"/>
    <property type="molecule type" value="Genomic_DNA"/>
</dbReference>
<keyword evidence="2" id="KW-0238">DNA-binding</keyword>
<dbReference type="PROSITE" id="PS50932">
    <property type="entry name" value="HTH_LACI_2"/>
    <property type="match status" value="1"/>
</dbReference>
<dbReference type="SUPFAM" id="SSF47413">
    <property type="entry name" value="lambda repressor-like DNA-binding domains"/>
    <property type="match status" value="1"/>
</dbReference>
<dbReference type="Gene3D" id="3.40.50.2300">
    <property type="match status" value="2"/>
</dbReference>
<keyword evidence="6" id="KW-1185">Reference proteome</keyword>
<proteinExistence type="predicted"/>